<protein>
    <submittedName>
        <fullName evidence="4">Copper amine oxidase</fullName>
    </submittedName>
</protein>
<dbReference type="InterPro" id="IPR029058">
    <property type="entry name" value="AB_hydrolase_fold"/>
</dbReference>
<evidence type="ECO:0000256" key="1">
    <source>
        <dbReference type="ARBA" id="ARBA00022801"/>
    </source>
</evidence>
<dbReference type="PANTHER" id="PTHR43265:SF1">
    <property type="entry name" value="ESTERASE ESTD"/>
    <property type="match status" value="1"/>
</dbReference>
<dbReference type="EMBL" id="PYHP01000022">
    <property type="protein sequence ID" value="PUA39717.1"/>
    <property type="molecule type" value="Genomic_DNA"/>
</dbReference>
<accession>A0A2T6G6C3</accession>
<reference evidence="4 5" key="1">
    <citation type="submission" date="2018-03" db="EMBL/GenBank/DDBJ databases">
        <title>Genome sequence of Paenibacillus elgii strain AC13 an antimicrobial compound producing bacteria.</title>
        <authorList>
            <person name="Kurokawa A.S."/>
            <person name="Araujo J.F."/>
            <person name="Costa R.A."/>
            <person name="Ortega D.B."/>
            <person name="Pires A.S."/>
            <person name="Pappas G.J.Jr."/>
            <person name="Franco O.L."/>
            <person name="Barreto C."/>
            <person name="Magalhaes B.S."/>
            <person name="Kruger R.H."/>
        </authorList>
    </citation>
    <scope>NUCLEOTIDE SEQUENCE [LARGE SCALE GENOMIC DNA]</scope>
    <source>
        <strain evidence="4 5">AC13</strain>
    </source>
</reference>
<dbReference type="Gene3D" id="3.40.50.1820">
    <property type="entry name" value="alpha/beta hydrolase"/>
    <property type="match status" value="1"/>
</dbReference>
<dbReference type="InterPro" id="IPR022742">
    <property type="entry name" value="Hydrolase_4"/>
</dbReference>
<gene>
    <name evidence="4" type="ORF">C8Z91_09900</name>
</gene>
<dbReference type="SUPFAM" id="SSF55383">
    <property type="entry name" value="Copper amine oxidase, domain N"/>
    <property type="match status" value="1"/>
</dbReference>
<keyword evidence="1" id="KW-0378">Hydrolase</keyword>
<evidence type="ECO:0000259" key="3">
    <source>
        <dbReference type="Pfam" id="PF12146"/>
    </source>
</evidence>
<proteinExistence type="predicted"/>
<dbReference type="AlphaFoldDB" id="A0A2T6G6C3"/>
<dbReference type="PROSITE" id="PS00708">
    <property type="entry name" value="PRO_ENDOPEP_SER"/>
    <property type="match status" value="1"/>
</dbReference>
<dbReference type="Pfam" id="PF12146">
    <property type="entry name" value="Hydrolase_4"/>
    <property type="match status" value="1"/>
</dbReference>
<organism evidence="4 5">
    <name type="scientific">Paenibacillus elgii</name>
    <dbReference type="NCBI Taxonomy" id="189691"/>
    <lineage>
        <taxon>Bacteria</taxon>
        <taxon>Bacillati</taxon>
        <taxon>Bacillota</taxon>
        <taxon>Bacilli</taxon>
        <taxon>Bacillales</taxon>
        <taxon>Paenibacillaceae</taxon>
        <taxon>Paenibacillus</taxon>
    </lineage>
</organism>
<dbReference type="GO" id="GO:0052689">
    <property type="term" value="F:carboxylic ester hydrolase activity"/>
    <property type="evidence" value="ECO:0007669"/>
    <property type="project" value="TreeGrafter"/>
</dbReference>
<evidence type="ECO:0000313" key="5">
    <source>
        <dbReference type="Proteomes" id="UP000244184"/>
    </source>
</evidence>
<dbReference type="InterPro" id="IPR053145">
    <property type="entry name" value="AB_hydrolase_Est10"/>
</dbReference>
<dbReference type="InterPro" id="IPR002471">
    <property type="entry name" value="Pept_S9_AS"/>
</dbReference>
<dbReference type="Pfam" id="PF07833">
    <property type="entry name" value="Cu_amine_oxidN1"/>
    <property type="match status" value="1"/>
</dbReference>
<dbReference type="PANTHER" id="PTHR43265">
    <property type="entry name" value="ESTERASE ESTD"/>
    <property type="match status" value="1"/>
</dbReference>
<evidence type="ECO:0000259" key="2">
    <source>
        <dbReference type="Pfam" id="PF07833"/>
    </source>
</evidence>
<dbReference type="InterPro" id="IPR036582">
    <property type="entry name" value="Mao_N_sf"/>
</dbReference>
<dbReference type="InterPro" id="IPR012854">
    <property type="entry name" value="Cu_amine_oxidase-like_N"/>
</dbReference>
<sequence>MYIYYIYSITDITASLGEQHMSKKRWNHSVQQLAVGSLLAAAIVQPAHALAESTPAEQMSAQEAAAAKEADAGSSSALTRMVPLRAVAEALGAGVEWDAENRLVTATRGAVKLAVNIGEQSAKVNESTTISMTREAAIVNDTTIIPLDTIRQAFQVSIEWDDANGLTIDPSDVTTAGSHFIYLLQSGQFQAASRMLSDKLRAGLPEAKLAKYWTGNTGILGAPKRLISLKREFTAVQRNALLGYMTEKSTPLGIAVRFDANGKIDDIFMPLSPAGNYREPDYDKPELYSEEEVTVGEGEAPLPGTLTLPKGEGPFPAIVLVHGSGPNDRDETLGSYKTFRDLAVGLAANNIAVLRYEKRTRVHTLKSALHPAFTVKEETVDDAIAAVHTLQKDRRIDAKRIIVLGHSQGGMLVPSIIESDKQKSIAGAIIMAGPSQPLEDLVLEQNKQALAWAKEAGQPTEGLEQQVKAMEHQVALLKDPQYSAANIPKDFALGNPVWWFDFRNYRGGEIAKRQSTPLLILQGDNDFQVTASNLDGWKSALSARQDVVYKLYPKLNHGFVESDQPSTGKEYALPGNVPSYVIDDIAGWLKGKN</sequence>
<name>A0A2T6G6C3_9BACL</name>
<dbReference type="GO" id="GO:0006508">
    <property type="term" value="P:proteolysis"/>
    <property type="evidence" value="ECO:0007669"/>
    <property type="project" value="InterPro"/>
</dbReference>
<dbReference type="Proteomes" id="UP000244184">
    <property type="component" value="Unassembled WGS sequence"/>
</dbReference>
<dbReference type="SUPFAM" id="SSF53474">
    <property type="entry name" value="alpha/beta-Hydrolases"/>
    <property type="match status" value="1"/>
</dbReference>
<feature type="domain" description="Copper amine oxidase-like N-terminal" evidence="2">
    <location>
        <begin position="81"/>
        <end position="165"/>
    </location>
</feature>
<dbReference type="GO" id="GO:0004252">
    <property type="term" value="F:serine-type endopeptidase activity"/>
    <property type="evidence" value="ECO:0007669"/>
    <property type="project" value="InterPro"/>
</dbReference>
<feature type="domain" description="Serine aminopeptidase S33" evidence="3">
    <location>
        <begin position="335"/>
        <end position="559"/>
    </location>
</feature>
<dbReference type="Gene3D" id="3.30.457.10">
    <property type="entry name" value="Copper amine oxidase-like, N-terminal domain"/>
    <property type="match status" value="1"/>
</dbReference>
<comment type="caution">
    <text evidence="4">The sequence shown here is derived from an EMBL/GenBank/DDBJ whole genome shotgun (WGS) entry which is preliminary data.</text>
</comment>
<evidence type="ECO:0000313" key="4">
    <source>
        <dbReference type="EMBL" id="PUA39717.1"/>
    </source>
</evidence>